<organism evidence="4 5">
    <name type="scientific">Rhizoctonia solani</name>
    <dbReference type="NCBI Taxonomy" id="456999"/>
    <lineage>
        <taxon>Eukaryota</taxon>
        <taxon>Fungi</taxon>
        <taxon>Dikarya</taxon>
        <taxon>Basidiomycota</taxon>
        <taxon>Agaricomycotina</taxon>
        <taxon>Agaricomycetes</taxon>
        <taxon>Cantharellales</taxon>
        <taxon>Ceratobasidiaceae</taxon>
        <taxon>Rhizoctonia</taxon>
    </lineage>
</organism>
<dbReference type="PROSITE" id="PS51752">
    <property type="entry name" value="JACALIN_LECTIN"/>
    <property type="match status" value="2"/>
</dbReference>
<dbReference type="PANTHER" id="PTHR33589:SF4">
    <property type="entry name" value="ZYMOGEN GRANULE MEMBRANE PROTEIN 16"/>
    <property type="match status" value="1"/>
</dbReference>
<evidence type="ECO:0000259" key="3">
    <source>
        <dbReference type="PROSITE" id="PS51752"/>
    </source>
</evidence>
<dbReference type="InterPro" id="IPR036404">
    <property type="entry name" value="Jacalin-like_lectin_dom_sf"/>
</dbReference>
<dbReference type="AlphaFoldDB" id="A0A8H3DQN0"/>
<comment type="caution">
    <text evidence="4">The sequence shown here is derived from an EMBL/GenBank/DDBJ whole genome shotgun (WGS) entry which is preliminary data.</text>
</comment>
<reference evidence="4" key="1">
    <citation type="submission" date="2021-01" db="EMBL/GenBank/DDBJ databases">
        <authorList>
            <person name="Kaushik A."/>
        </authorList>
    </citation>
    <scope>NUCLEOTIDE SEQUENCE</scope>
    <source>
        <strain evidence="4">AG6-10EEA</strain>
    </source>
</reference>
<dbReference type="GO" id="GO:0030246">
    <property type="term" value="F:carbohydrate binding"/>
    <property type="evidence" value="ECO:0007669"/>
    <property type="project" value="UniProtKB-KW"/>
</dbReference>
<dbReference type="SMART" id="SM00915">
    <property type="entry name" value="Jacalin"/>
    <property type="match status" value="2"/>
</dbReference>
<gene>
    <name evidence="4" type="ORF">RDB_LOCUS175470</name>
</gene>
<evidence type="ECO:0000313" key="5">
    <source>
        <dbReference type="Proteomes" id="UP000663853"/>
    </source>
</evidence>
<keyword evidence="2" id="KW-0430">Lectin</keyword>
<protein>
    <recommendedName>
        <fullName evidence="3">Jacalin-type lectin domain-containing protein</fullName>
    </recommendedName>
</protein>
<dbReference type="Pfam" id="PF01419">
    <property type="entry name" value="Jacalin"/>
    <property type="match status" value="2"/>
</dbReference>
<dbReference type="InterPro" id="IPR001229">
    <property type="entry name" value="Jacalin-like_lectin_dom"/>
</dbReference>
<dbReference type="InterPro" id="IPR052321">
    <property type="entry name" value="PolyBind_ProtTraffic"/>
</dbReference>
<evidence type="ECO:0000256" key="2">
    <source>
        <dbReference type="ARBA" id="ARBA00022734"/>
    </source>
</evidence>
<evidence type="ECO:0000313" key="4">
    <source>
        <dbReference type="EMBL" id="CAE6534671.1"/>
    </source>
</evidence>
<dbReference type="Gene3D" id="2.100.10.30">
    <property type="entry name" value="Jacalin-like lectin domain"/>
    <property type="match status" value="2"/>
</dbReference>
<dbReference type="EMBL" id="CAJMXA010004106">
    <property type="protein sequence ID" value="CAE6534671.1"/>
    <property type="molecule type" value="Genomic_DNA"/>
</dbReference>
<feature type="domain" description="Jacalin-type lectin" evidence="3">
    <location>
        <begin position="305"/>
        <end position="441"/>
    </location>
</feature>
<sequence length="581" mass="63658">MDNEQGQRGRGRGGGTLVQVLHQGSNNNVYPPDWVSGSQGITSYSQLDETSREAFLHDKGYLFGVRIESNNGPRRSLQQAARRTSKVPLRIQESNNIDSEVVTTENARDTNYVNKGWLLSVISEKSPWTLSRIACSNQVNGSSRSITKCVLIQKLRVDLSPKDISPVPELEEAFKEALGQPTRSEKSQAIYRVFEHWGDVIPLVFDIGISLAVTDSESIAKNYLTDRTFLGLHLSMSASARPSTLGGDPTTLRSEDNVRAWLCKPVPIKQWEQVRIIKVTPLAAILNPELQLKLTELHQSLTTYCPSTPIAIVSNGISFDGAPHAFNTVSKVSIYSDGYYIKSLSVKYTNEPSPVKYGAEQNPNNEFELVAGEHITDITIWKDTKGVCGIQMSTSRGTTSKHFGSDGGSPTIMRSPGGCLSGFSGIVQGDMIHDLQTIWRHDVQGSELSGDREFSQYYGGVGGTPFSDWPYLTYEDSGSGGQGSILQQANHHGGSGGKEGFFRLEPNEHIVAVLGRYNKYIVQLCFVTNRGRASDIFGGGEGDSFKCQAPKTSNGRDTRLHYISGKSGDWLNGILLAWAPL</sequence>
<proteinExistence type="predicted"/>
<dbReference type="Proteomes" id="UP000663853">
    <property type="component" value="Unassembled WGS sequence"/>
</dbReference>
<dbReference type="SUPFAM" id="SSF51101">
    <property type="entry name" value="Mannose-binding lectins"/>
    <property type="match status" value="2"/>
</dbReference>
<accession>A0A8H3DQN0</accession>
<evidence type="ECO:0000256" key="1">
    <source>
        <dbReference type="ARBA" id="ARBA00022729"/>
    </source>
</evidence>
<name>A0A8H3DQN0_9AGAM</name>
<feature type="domain" description="Jacalin-type lectin" evidence="3">
    <location>
        <begin position="452"/>
        <end position="580"/>
    </location>
</feature>
<keyword evidence="1" id="KW-0732">Signal</keyword>
<dbReference type="Pfam" id="PF22693">
    <property type="entry name" value="MACPF_1"/>
    <property type="match status" value="1"/>
</dbReference>
<dbReference type="InterPro" id="IPR054586">
    <property type="entry name" value="MACPF_1_fungal"/>
</dbReference>
<dbReference type="PANTHER" id="PTHR33589">
    <property type="entry name" value="OS11G0524900 PROTEIN"/>
    <property type="match status" value="1"/>
</dbReference>